<sequence>MRFNKFIGVFLLVTAFNFTHFPVQAQSYSASYKFLKAIKDVNYRDIKVAIEKGVNINTRDYDDKSTALIMAVRMKEFPLARYLLGNGAKTNLVGDDGKTPLLLAAASGNRAMVALLIKAGADLDLADNNGTTPLVAGVLARKGQIVTLLLEAGADYTLEDYSGRSPLQHAIDNRQRRIEKLLRNAGATQ</sequence>
<reference evidence="3" key="1">
    <citation type="submission" date="2018-06" db="EMBL/GenBank/DDBJ databases">
        <authorList>
            <person name="Zhirakovskaya E."/>
        </authorList>
    </citation>
    <scope>NUCLEOTIDE SEQUENCE</scope>
</reference>
<accession>A0A3B0SRZ1</accession>
<dbReference type="PROSITE" id="PS50297">
    <property type="entry name" value="ANK_REP_REGION"/>
    <property type="match status" value="2"/>
</dbReference>
<dbReference type="PANTHER" id="PTHR24171:SF9">
    <property type="entry name" value="ANKYRIN REPEAT DOMAIN-CONTAINING PROTEIN 39"/>
    <property type="match status" value="1"/>
</dbReference>
<dbReference type="PROSITE" id="PS50088">
    <property type="entry name" value="ANK_REPEAT"/>
    <property type="match status" value="2"/>
</dbReference>
<dbReference type="Pfam" id="PF12796">
    <property type="entry name" value="Ank_2"/>
    <property type="match status" value="1"/>
</dbReference>
<evidence type="ECO:0000256" key="1">
    <source>
        <dbReference type="ARBA" id="ARBA00022737"/>
    </source>
</evidence>
<dbReference type="PANTHER" id="PTHR24171">
    <property type="entry name" value="ANKYRIN REPEAT DOMAIN-CONTAINING PROTEIN 39-RELATED"/>
    <property type="match status" value="1"/>
</dbReference>
<dbReference type="Gene3D" id="1.25.40.20">
    <property type="entry name" value="Ankyrin repeat-containing domain"/>
    <property type="match status" value="1"/>
</dbReference>
<proteinExistence type="predicted"/>
<dbReference type="InterPro" id="IPR036770">
    <property type="entry name" value="Ankyrin_rpt-contain_sf"/>
</dbReference>
<dbReference type="SMART" id="SM00248">
    <property type="entry name" value="ANK"/>
    <property type="match status" value="3"/>
</dbReference>
<name>A0A3B0SRZ1_9ZZZZ</name>
<organism evidence="3">
    <name type="scientific">hydrothermal vent metagenome</name>
    <dbReference type="NCBI Taxonomy" id="652676"/>
    <lineage>
        <taxon>unclassified sequences</taxon>
        <taxon>metagenomes</taxon>
        <taxon>ecological metagenomes</taxon>
    </lineage>
</organism>
<evidence type="ECO:0000256" key="2">
    <source>
        <dbReference type="ARBA" id="ARBA00023043"/>
    </source>
</evidence>
<evidence type="ECO:0000313" key="3">
    <source>
        <dbReference type="EMBL" id="VAW07260.1"/>
    </source>
</evidence>
<dbReference type="PRINTS" id="PR01415">
    <property type="entry name" value="ANKYRIN"/>
</dbReference>
<dbReference type="InterPro" id="IPR002110">
    <property type="entry name" value="Ankyrin_rpt"/>
</dbReference>
<keyword evidence="2" id="KW-0040">ANK repeat</keyword>
<protein>
    <submittedName>
        <fullName evidence="3">Uncharacterized protein</fullName>
    </submittedName>
</protein>
<keyword evidence="1" id="KW-0677">Repeat</keyword>
<dbReference type="AlphaFoldDB" id="A0A3B0SRZ1"/>
<dbReference type="EMBL" id="UOEJ01000266">
    <property type="protein sequence ID" value="VAW07260.1"/>
    <property type="molecule type" value="Genomic_DNA"/>
</dbReference>
<gene>
    <name evidence="3" type="ORF">MNBD_ALPHA01-911</name>
</gene>
<dbReference type="SUPFAM" id="SSF48403">
    <property type="entry name" value="Ankyrin repeat"/>
    <property type="match status" value="1"/>
</dbReference>